<dbReference type="SUPFAM" id="SSF50475">
    <property type="entry name" value="FMN-binding split barrel"/>
    <property type="match status" value="1"/>
</dbReference>
<gene>
    <name evidence="2" type="ORF">ERJ70_00900</name>
</gene>
<dbReference type="InterPro" id="IPR012349">
    <property type="entry name" value="Split_barrel_FMN-bd"/>
</dbReference>
<dbReference type="PANTHER" id="PTHR34818">
    <property type="entry name" value="PROTEIN BLI-3"/>
    <property type="match status" value="1"/>
</dbReference>
<dbReference type="PANTHER" id="PTHR34818:SF1">
    <property type="entry name" value="PROTEIN BLI-3"/>
    <property type="match status" value="1"/>
</dbReference>
<dbReference type="Gene3D" id="2.30.110.10">
    <property type="entry name" value="Electron Transport, Fmn-binding Protein, Chain A"/>
    <property type="match status" value="1"/>
</dbReference>
<dbReference type="InterPro" id="IPR011576">
    <property type="entry name" value="Pyridox_Oxase_N"/>
</dbReference>
<evidence type="ECO:0000313" key="2">
    <source>
        <dbReference type="EMBL" id="QTM98005.1"/>
    </source>
</evidence>
<dbReference type="Proteomes" id="UP000665043">
    <property type="component" value="Chromosome"/>
</dbReference>
<proteinExistence type="predicted"/>
<dbReference type="RefSeq" id="WP_209366531.1">
    <property type="nucleotide sequence ID" value="NZ_CP046956.1"/>
</dbReference>
<evidence type="ECO:0000313" key="3">
    <source>
        <dbReference type="Proteomes" id="UP000665043"/>
    </source>
</evidence>
<protein>
    <submittedName>
        <fullName evidence="2">General stress protein</fullName>
    </submittedName>
</protein>
<accession>A0ABX7VQG2</accession>
<dbReference type="EMBL" id="CP046956">
    <property type="protein sequence ID" value="QTM98005.1"/>
    <property type="molecule type" value="Genomic_DNA"/>
</dbReference>
<keyword evidence="3" id="KW-1185">Reference proteome</keyword>
<feature type="domain" description="Pyridoxamine 5'-phosphate oxidase N-terminal" evidence="1">
    <location>
        <begin position="8"/>
        <end position="128"/>
    </location>
</feature>
<organism evidence="2 3">
    <name type="scientific">Sediminibacillus dalangtanensis</name>
    <dbReference type="NCBI Taxonomy" id="2729421"/>
    <lineage>
        <taxon>Bacteria</taxon>
        <taxon>Bacillati</taxon>
        <taxon>Bacillota</taxon>
        <taxon>Bacilli</taxon>
        <taxon>Bacillales</taxon>
        <taxon>Bacillaceae</taxon>
        <taxon>Sediminibacillus</taxon>
    </lineage>
</organism>
<name>A0ABX7VQG2_9BACI</name>
<evidence type="ECO:0000259" key="1">
    <source>
        <dbReference type="Pfam" id="PF01243"/>
    </source>
</evidence>
<reference evidence="2 3" key="1">
    <citation type="submission" date="2019-12" db="EMBL/GenBank/DDBJ databases">
        <title>The whole genome sequencing of a strain isolated from a Mars analog, Dalangtan Playa.</title>
        <authorList>
            <person name="Huang T."/>
        </authorList>
    </citation>
    <scope>NUCLEOTIDE SEQUENCE [LARGE SCALE GENOMIC DNA]</scope>
    <source>
        <strain evidence="2 3">DP4-553-S</strain>
    </source>
</reference>
<dbReference type="Pfam" id="PF01243">
    <property type="entry name" value="PNPOx_N"/>
    <property type="match status" value="1"/>
</dbReference>
<sequence>MEQNQVRDKVVSILDSNLIGTMATVKDDKPFSRYMTFFNEEFTLYTATDKDTHKVEDIDKNNRVHILLGYKGEGLEDAYLEIEGTAAIKESNDIKKKIWNDKLEAWFEGPDDPDYIVLEIKPSEIRLMNTKEGSPQVLGL</sequence>
<dbReference type="InterPro" id="IPR052917">
    <property type="entry name" value="Stress-Dev_Protein"/>
</dbReference>